<dbReference type="Proteomes" id="UP001201701">
    <property type="component" value="Unassembled WGS sequence"/>
</dbReference>
<evidence type="ECO:0000313" key="4">
    <source>
        <dbReference type="Proteomes" id="UP001201701"/>
    </source>
</evidence>
<dbReference type="Pfam" id="PF00092">
    <property type="entry name" value="VWA"/>
    <property type="match status" value="1"/>
</dbReference>
<sequence length="745" mass="82415">MTAEHKTVRAMHPGETIRSAFPGDLYESWDDVCRRLAGAGYGNVVTDSYLRHSPELARLASPQAAIVLATIVSGLAIRAGRRAAAVAPVAAIVAAKRYNDAASLQEWLRLIEQVGDQAPESAGALLDQTASLTARLDVHALASWIRIGLRSNNGEPERRLRFFTLEDPNARRWLLRESGEVGFLDLEARLKPYLTALWGETPPMRETPANAPEQARRRPGFDGSVVRLPAAYPGFSGSDSEKLYRAAVAHIGAHLKFSHERFPVGGLKPAQIALVSLIEDARVEHLAMRELPGLARLFTPFHAAEPSGTATAPGLFARLARALADPGYDDPDPWVQKGRRAFFEAEADWASQQISRRIGDLLGNDLGQMRVQFDPKNYVVQPPYRDDNLGLWDFGDDDQQQSSEAEQVLSSARIREELDDSRPPDRTETEMGDAGGCVELIEQAQDGVLVARYPEYDYVAAREQPEWTSVKEYAPKAVASGPAARLVEEHADLVARVKALIRSARVSRAERLRRQPEGEFLDMDACIEAMVARRIGEAPDHRLHGRYERRSRDLSVLLLLDISQSTAEKVRGSTRTVLDVERQSAALLARAMAGLGDPFAIAAFCSDKRDDVRYVRIKDFNQTYDDLVDARLDGLESGLSTRIGAAMRHAGADLACERSYRRLLLVVTDGEPSDIDIEDRQYLVEDARKAVHHLNLFGIDTFCVGLDSNADSYLGRIFGQRNAITIAAVERLTDLLPKLYLTLSR</sequence>
<dbReference type="SUPFAM" id="SSF53300">
    <property type="entry name" value="vWA-like"/>
    <property type="match status" value="1"/>
</dbReference>
<dbReference type="InterPro" id="IPR036465">
    <property type="entry name" value="vWFA_dom_sf"/>
</dbReference>
<evidence type="ECO:0000256" key="1">
    <source>
        <dbReference type="SAM" id="MobiDB-lite"/>
    </source>
</evidence>
<gene>
    <name evidence="3" type="ORF">L4923_22105</name>
</gene>
<dbReference type="PANTHER" id="PTHR41248">
    <property type="entry name" value="NORD PROTEIN"/>
    <property type="match status" value="1"/>
</dbReference>
<feature type="domain" description="VWFA" evidence="2">
    <location>
        <begin position="555"/>
        <end position="739"/>
    </location>
</feature>
<evidence type="ECO:0000313" key="3">
    <source>
        <dbReference type="EMBL" id="MCG7507736.1"/>
    </source>
</evidence>
<comment type="caution">
    <text evidence="3">The sequence shown here is derived from an EMBL/GenBank/DDBJ whole genome shotgun (WGS) entry which is preliminary data.</text>
</comment>
<dbReference type="EMBL" id="JAKREW010000028">
    <property type="protein sequence ID" value="MCG7507736.1"/>
    <property type="molecule type" value="Genomic_DNA"/>
</dbReference>
<dbReference type="CDD" id="cd01454">
    <property type="entry name" value="vWA_norD_type"/>
    <property type="match status" value="1"/>
</dbReference>
<proteinExistence type="predicted"/>
<feature type="region of interest" description="Disordered" evidence="1">
    <location>
        <begin position="390"/>
        <end position="434"/>
    </location>
</feature>
<dbReference type="RefSeq" id="WP_239369178.1">
    <property type="nucleotide sequence ID" value="NZ_JAKREW010000028.1"/>
</dbReference>
<protein>
    <submittedName>
        <fullName evidence="3">VWA domain-containing protein</fullName>
    </submittedName>
</protein>
<feature type="compositionally biased region" description="Basic and acidic residues" evidence="1">
    <location>
        <begin position="413"/>
        <end position="429"/>
    </location>
</feature>
<organism evidence="3 4">
    <name type="scientific">Mesorhizobium retamae</name>
    <dbReference type="NCBI Taxonomy" id="2912854"/>
    <lineage>
        <taxon>Bacteria</taxon>
        <taxon>Pseudomonadati</taxon>
        <taxon>Pseudomonadota</taxon>
        <taxon>Alphaproteobacteria</taxon>
        <taxon>Hyphomicrobiales</taxon>
        <taxon>Phyllobacteriaceae</taxon>
        <taxon>Mesorhizobium</taxon>
    </lineage>
</organism>
<dbReference type="SMART" id="SM00327">
    <property type="entry name" value="VWA"/>
    <property type="match status" value="1"/>
</dbReference>
<keyword evidence="4" id="KW-1185">Reference proteome</keyword>
<dbReference type="PANTHER" id="PTHR41248:SF1">
    <property type="entry name" value="NORD PROTEIN"/>
    <property type="match status" value="1"/>
</dbReference>
<reference evidence="3 4" key="1">
    <citation type="submission" date="2022-02" db="EMBL/GenBank/DDBJ databases">
        <title>Draft genome sequence of Mezorhizobium retamae strain IRAMC:0171 isolated from Retama raetam nodules.</title>
        <authorList>
            <person name="Bengaied R."/>
            <person name="Sbissi I."/>
            <person name="Huber K."/>
            <person name="Ghodbane F."/>
            <person name="Nouioui I."/>
            <person name="Tarhouni M."/>
            <person name="Gtari M."/>
        </authorList>
    </citation>
    <scope>NUCLEOTIDE SEQUENCE [LARGE SCALE GENOMIC DNA]</scope>
    <source>
        <strain evidence="3 4">IRAMC:0171</strain>
    </source>
</reference>
<dbReference type="PROSITE" id="PS50234">
    <property type="entry name" value="VWFA"/>
    <property type="match status" value="1"/>
</dbReference>
<evidence type="ECO:0000259" key="2">
    <source>
        <dbReference type="PROSITE" id="PS50234"/>
    </source>
</evidence>
<accession>A0ABS9QJY5</accession>
<dbReference type="Gene3D" id="3.40.50.410">
    <property type="entry name" value="von Willebrand factor, type A domain"/>
    <property type="match status" value="1"/>
</dbReference>
<dbReference type="InterPro" id="IPR051928">
    <property type="entry name" value="NorD/CobT"/>
</dbReference>
<name>A0ABS9QJY5_9HYPH</name>
<dbReference type="InterPro" id="IPR002035">
    <property type="entry name" value="VWF_A"/>
</dbReference>